<comment type="caution">
    <text evidence="5">The sequence shown here is derived from an EMBL/GenBank/DDBJ whole genome shotgun (WGS) entry which is preliminary data.</text>
</comment>
<dbReference type="Pfam" id="PF01022">
    <property type="entry name" value="HTH_5"/>
    <property type="match status" value="1"/>
</dbReference>
<dbReference type="CDD" id="cd00090">
    <property type="entry name" value="HTH_ARSR"/>
    <property type="match status" value="1"/>
</dbReference>
<dbReference type="SMART" id="SM00418">
    <property type="entry name" value="HTH_ARSR"/>
    <property type="match status" value="1"/>
</dbReference>
<dbReference type="InterPro" id="IPR011991">
    <property type="entry name" value="ArsR-like_HTH"/>
</dbReference>
<dbReference type="Gene3D" id="1.10.10.10">
    <property type="entry name" value="Winged helix-like DNA-binding domain superfamily/Winged helix DNA-binding domain"/>
    <property type="match status" value="1"/>
</dbReference>
<dbReference type="InterPro" id="IPR051081">
    <property type="entry name" value="HTH_MetalResp_TranReg"/>
</dbReference>
<evidence type="ECO:0000256" key="3">
    <source>
        <dbReference type="ARBA" id="ARBA00023163"/>
    </source>
</evidence>
<accession>A0ABT5AN77</accession>
<dbReference type="PRINTS" id="PR00778">
    <property type="entry name" value="HTHARSR"/>
</dbReference>
<dbReference type="SUPFAM" id="SSF46785">
    <property type="entry name" value="Winged helix' DNA-binding domain"/>
    <property type="match status" value="1"/>
</dbReference>
<organism evidence="5 6">
    <name type="scientific">Anabaenopsis arnoldii</name>
    <dbReference type="NCBI Taxonomy" id="2152938"/>
    <lineage>
        <taxon>Bacteria</taxon>
        <taxon>Bacillati</taxon>
        <taxon>Cyanobacteriota</taxon>
        <taxon>Cyanophyceae</taxon>
        <taxon>Nostocales</taxon>
        <taxon>Nodulariaceae</taxon>
        <taxon>Anabaenopsis</taxon>
    </lineage>
</organism>
<dbReference type="InterPro" id="IPR036388">
    <property type="entry name" value="WH-like_DNA-bd_sf"/>
</dbReference>
<keyword evidence="2" id="KW-0238">DNA-binding</keyword>
<proteinExistence type="predicted"/>
<sequence>MNMNSPIDLKNCCKPVLSSFLKADEVAEIAAIFRVLGEPARLQLLSFIANRPQAEACVCELIEPLGLSQPTVSHHLKVLYEAGLLKKERRGTWIYYQFVPERIELLQKVLALPSVDDPNLHLRISKL</sequence>
<evidence type="ECO:0000313" key="5">
    <source>
        <dbReference type="EMBL" id="MDB9538147.1"/>
    </source>
</evidence>
<dbReference type="PANTHER" id="PTHR33154">
    <property type="entry name" value="TRANSCRIPTIONAL REGULATOR, ARSR FAMILY"/>
    <property type="match status" value="1"/>
</dbReference>
<keyword evidence="6" id="KW-1185">Reference proteome</keyword>
<evidence type="ECO:0000313" key="6">
    <source>
        <dbReference type="Proteomes" id="UP001212499"/>
    </source>
</evidence>
<dbReference type="InterPro" id="IPR036390">
    <property type="entry name" value="WH_DNA-bd_sf"/>
</dbReference>
<keyword evidence="1" id="KW-0805">Transcription regulation</keyword>
<protein>
    <submittedName>
        <fullName evidence="5">Metalloregulator ArsR/SmtB family transcription factor</fullName>
    </submittedName>
</protein>
<keyword evidence="3" id="KW-0804">Transcription</keyword>
<dbReference type="PROSITE" id="PS50987">
    <property type="entry name" value="HTH_ARSR_2"/>
    <property type="match status" value="1"/>
</dbReference>
<gene>
    <name evidence="5" type="ORF">PN457_00435</name>
</gene>
<dbReference type="PANTHER" id="PTHR33154:SF18">
    <property type="entry name" value="ARSENICAL RESISTANCE OPERON REPRESSOR"/>
    <property type="match status" value="1"/>
</dbReference>
<dbReference type="EMBL" id="JAQMUH010000006">
    <property type="protein sequence ID" value="MDB9538147.1"/>
    <property type="molecule type" value="Genomic_DNA"/>
</dbReference>
<evidence type="ECO:0000256" key="2">
    <source>
        <dbReference type="ARBA" id="ARBA00023125"/>
    </source>
</evidence>
<name>A0ABT5AN77_9CYAN</name>
<reference evidence="5 6" key="1">
    <citation type="submission" date="2023-01" db="EMBL/GenBank/DDBJ databases">
        <title>Genomes from the Australian National Cyanobacteria Reference Collection.</title>
        <authorList>
            <person name="Willis A."/>
            <person name="Lee E.M.F."/>
        </authorList>
    </citation>
    <scope>NUCLEOTIDE SEQUENCE [LARGE SCALE GENOMIC DNA]</scope>
    <source>
        <strain evidence="5 6">CS-1033</strain>
    </source>
</reference>
<dbReference type="RefSeq" id="WP_280805612.1">
    <property type="nucleotide sequence ID" value="NZ_JANQDP010000109.1"/>
</dbReference>
<dbReference type="InterPro" id="IPR001845">
    <property type="entry name" value="HTH_ArsR_DNA-bd_dom"/>
</dbReference>
<evidence type="ECO:0000259" key="4">
    <source>
        <dbReference type="PROSITE" id="PS50987"/>
    </source>
</evidence>
<dbReference type="NCBIfam" id="NF033788">
    <property type="entry name" value="HTH_metalloreg"/>
    <property type="match status" value="1"/>
</dbReference>
<dbReference type="Proteomes" id="UP001212499">
    <property type="component" value="Unassembled WGS sequence"/>
</dbReference>
<feature type="domain" description="HTH arsR-type" evidence="4">
    <location>
        <begin position="21"/>
        <end position="118"/>
    </location>
</feature>
<evidence type="ECO:0000256" key="1">
    <source>
        <dbReference type="ARBA" id="ARBA00023015"/>
    </source>
</evidence>